<dbReference type="InterPro" id="IPR027417">
    <property type="entry name" value="P-loop_NTPase"/>
</dbReference>
<organism evidence="12 13">
    <name type="scientific">Idiomarina ramblicola</name>
    <dbReference type="NCBI Taxonomy" id="263724"/>
    <lineage>
        <taxon>Bacteria</taxon>
        <taxon>Pseudomonadati</taxon>
        <taxon>Pseudomonadota</taxon>
        <taxon>Gammaproteobacteria</taxon>
        <taxon>Alteromonadales</taxon>
        <taxon>Idiomarinaceae</taxon>
        <taxon>Idiomarina</taxon>
    </lineage>
</organism>
<reference evidence="13" key="1">
    <citation type="journal article" date="2018" name="Front. Microbiol.">
        <title>Genome-Based Analysis Reveals the Taxonomy and Diversity of the Family Idiomarinaceae.</title>
        <authorList>
            <person name="Liu Y."/>
            <person name="Lai Q."/>
            <person name="Shao Z."/>
        </authorList>
    </citation>
    <scope>NUCLEOTIDE SEQUENCE [LARGE SCALE GENOMIC DNA]</scope>
    <source>
        <strain evidence="13">R22</strain>
    </source>
</reference>
<evidence type="ECO:0000256" key="6">
    <source>
        <dbReference type="ARBA" id="ARBA00022932"/>
    </source>
</evidence>
<keyword evidence="4" id="KW-0548">Nucleotidyltransferase</keyword>
<keyword evidence="5" id="KW-0235">DNA replication</keyword>
<evidence type="ECO:0000259" key="10">
    <source>
        <dbReference type="Pfam" id="PF06144"/>
    </source>
</evidence>
<dbReference type="Proteomes" id="UP000288058">
    <property type="component" value="Unassembled WGS sequence"/>
</dbReference>
<dbReference type="SUPFAM" id="SSF48019">
    <property type="entry name" value="post-AAA+ oligomerization domain-like"/>
    <property type="match status" value="1"/>
</dbReference>
<dbReference type="InterPro" id="IPR032780">
    <property type="entry name" value="DNA_pol3_delt_C"/>
</dbReference>
<dbReference type="GO" id="GO:0003887">
    <property type="term" value="F:DNA-directed DNA polymerase activity"/>
    <property type="evidence" value="ECO:0007669"/>
    <property type="project" value="UniProtKB-UniRule"/>
</dbReference>
<proteinExistence type="inferred from homology"/>
<keyword evidence="3" id="KW-0808">Transferase</keyword>
<dbReference type="PANTHER" id="PTHR34388:SF1">
    <property type="entry name" value="DNA POLYMERASE III SUBUNIT DELTA"/>
    <property type="match status" value="1"/>
</dbReference>
<dbReference type="Pfam" id="PF14840">
    <property type="entry name" value="DNA_pol3_delt_C"/>
    <property type="match status" value="1"/>
</dbReference>
<dbReference type="EC" id="2.7.7.7" evidence="1 9"/>
<dbReference type="GO" id="GO:0006261">
    <property type="term" value="P:DNA-templated DNA replication"/>
    <property type="evidence" value="ECO:0007669"/>
    <property type="project" value="TreeGrafter"/>
</dbReference>
<dbReference type="CDD" id="cd18138">
    <property type="entry name" value="HLD_clamp_pol_III_delta"/>
    <property type="match status" value="1"/>
</dbReference>
<accession>A0A432YZE2</accession>
<dbReference type="Pfam" id="PF06144">
    <property type="entry name" value="DNA_pol3_delta"/>
    <property type="match status" value="1"/>
</dbReference>
<name>A0A432YZE2_9GAMM</name>
<evidence type="ECO:0000256" key="1">
    <source>
        <dbReference type="ARBA" id="ARBA00012417"/>
    </source>
</evidence>
<evidence type="ECO:0000256" key="3">
    <source>
        <dbReference type="ARBA" id="ARBA00022679"/>
    </source>
</evidence>
<evidence type="ECO:0000259" key="11">
    <source>
        <dbReference type="Pfam" id="PF14840"/>
    </source>
</evidence>
<evidence type="ECO:0000256" key="4">
    <source>
        <dbReference type="ARBA" id="ARBA00022695"/>
    </source>
</evidence>
<evidence type="ECO:0000256" key="8">
    <source>
        <dbReference type="ARBA" id="ARBA00049244"/>
    </source>
</evidence>
<sequence>MQTLYPEKLESYLQQNGVPPIMLVFGDDLLLRNDALSSIRKHLASDDLERVHWLQSKDFDWQQLSSGEQSMSLFGNLRLIELELPENKPGREGSVALTEYAQSQAESEVLIVIGDRLKKETQNSRWFKALAEHGPLVRTQSPDKSQLPAFIHQRAQRYQLTLAAGVPEKLSDWFEGNLLALDQELSKWQLLTNDGVITEDFLKNSIDDVSRFSVFALQESIQQQDFEGALHRLDRLLDEENDFHRLIWILQREVQLLSSLQKSQQTKTDTTALFRQFMIWPNQQPGYHSRAAQLNQQTLLDAQRLVERIEAALKLDSGESPLILTTHLLSLLCCSNADAISQALSELNHGIEPNEQFVHL</sequence>
<gene>
    <name evidence="12" type="primary">holA</name>
    <name evidence="12" type="ORF">CWI78_08290</name>
</gene>
<dbReference type="InterPro" id="IPR008921">
    <property type="entry name" value="DNA_pol3_clamp-load_cplx_C"/>
</dbReference>
<evidence type="ECO:0000256" key="2">
    <source>
        <dbReference type="ARBA" id="ARBA00017703"/>
    </source>
</evidence>
<dbReference type="GO" id="GO:0009360">
    <property type="term" value="C:DNA polymerase III complex"/>
    <property type="evidence" value="ECO:0007669"/>
    <property type="project" value="UniProtKB-UniRule"/>
</dbReference>
<dbReference type="OrthoDB" id="9770982at2"/>
<evidence type="ECO:0000256" key="5">
    <source>
        <dbReference type="ARBA" id="ARBA00022705"/>
    </source>
</evidence>
<evidence type="ECO:0000313" key="13">
    <source>
        <dbReference type="Proteomes" id="UP000288058"/>
    </source>
</evidence>
<dbReference type="SUPFAM" id="SSF52540">
    <property type="entry name" value="P-loop containing nucleoside triphosphate hydrolases"/>
    <property type="match status" value="1"/>
</dbReference>
<comment type="similarity">
    <text evidence="7">Belongs to the DNA polymerase HolA subunit family.</text>
</comment>
<dbReference type="PANTHER" id="PTHR34388">
    <property type="entry name" value="DNA POLYMERASE III SUBUNIT DELTA"/>
    <property type="match status" value="1"/>
</dbReference>
<evidence type="ECO:0000256" key="9">
    <source>
        <dbReference type="NCBIfam" id="TIGR01128"/>
    </source>
</evidence>
<dbReference type="GO" id="GO:0003677">
    <property type="term" value="F:DNA binding"/>
    <property type="evidence" value="ECO:0007669"/>
    <property type="project" value="InterPro"/>
</dbReference>
<dbReference type="AlphaFoldDB" id="A0A432YZE2"/>
<comment type="caution">
    <text evidence="12">The sequence shown here is derived from an EMBL/GenBank/DDBJ whole genome shotgun (WGS) entry which is preliminary data.</text>
</comment>
<comment type="catalytic activity">
    <reaction evidence="8">
        <text>DNA(n) + a 2'-deoxyribonucleoside 5'-triphosphate = DNA(n+1) + diphosphate</text>
        <dbReference type="Rhea" id="RHEA:22508"/>
        <dbReference type="Rhea" id="RHEA-COMP:17339"/>
        <dbReference type="Rhea" id="RHEA-COMP:17340"/>
        <dbReference type="ChEBI" id="CHEBI:33019"/>
        <dbReference type="ChEBI" id="CHEBI:61560"/>
        <dbReference type="ChEBI" id="CHEBI:173112"/>
        <dbReference type="EC" id="2.7.7.7"/>
    </reaction>
</comment>
<feature type="domain" description="DNA polymerase III subunit delta C-terminal" evidence="11">
    <location>
        <begin position="228"/>
        <end position="337"/>
    </location>
</feature>
<dbReference type="EMBL" id="PIQC01000005">
    <property type="protein sequence ID" value="RUO68965.1"/>
    <property type="molecule type" value="Genomic_DNA"/>
</dbReference>
<protein>
    <recommendedName>
        <fullName evidence="2 9">DNA polymerase III subunit delta</fullName>
        <ecNumber evidence="1 9">2.7.7.7</ecNumber>
    </recommendedName>
</protein>
<dbReference type="Gene3D" id="1.20.272.10">
    <property type="match status" value="1"/>
</dbReference>
<keyword evidence="6" id="KW-0239">DNA-directed DNA polymerase</keyword>
<dbReference type="NCBIfam" id="TIGR01128">
    <property type="entry name" value="holA"/>
    <property type="match status" value="1"/>
</dbReference>
<evidence type="ECO:0000256" key="7">
    <source>
        <dbReference type="ARBA" id="ARBA00034754"/>
    </source>
</evidence>
<evidence type="ECO:0000313" key="12">
    <source>
        <dbReference type="EMBL" id="RUO68965.1"/>
    </source>
</evidence>
<dbReference type="InterPro" id="IPR010372">
    <property type="entry name" value="DNA_pol3_delta_N"/>
</dbReference>
<dbReference type="Gene3D" id="3.40.50.300">
    <property type="entry name" value="P-loop containing nucleotide triphosphate hydrolases"/>
    <property type="match status" value="1"/>
</dbReference>
<keyword evidence="13" id="KW-1185">Reference proteome</keyword>
<dbReference type="Gene3D" id="1.10.8.60">
    <property type="match status" value="1"/>
</dbReference>
<feature type="domain" description="DNA polymerase III delta N-terminal" evidence="10">
    <location>
        <begin position="23"/>
        <end position="138"/>
    </location>
</feature>
<dbReference type="InterPro" id="IPR005790">
    <property type="entry name" value="DNA_polIII_delta"/>
</dbReference>